<proteinExistence type="predicted"/>
<dbReference type="AlphaFoldDB" id="A0A379FYV4"/>
<organism evidence="1 2">
    <name type="scientific">Providencia rustigianii</name>
    <dbReference type="NCBI Taxonomy" id="158850"/>
    <lineage>
        <taxon>Bacteria</taxon>
        <taxon>Pseudomonadati</taxon>
        <taxon>Pseudomonadota</taxon>
        <taxon>Gammaproteobacteria</taxon>
        <taxon>Enterobacterales</taxon>
        <taxon>Morganellaceae</taxon>
        <taxon>Providencia</taxon>
    </lineage>
</organism>
<accession>A0A379FYV4</accession>
<dbReference type="InterPro" id="IPR005883">
    <property type="entry name" value="PilM"/>
</dbReference>
<dbReference type="OrthoDB" id="6447548at2"/>
<name>A0A379FYV4_9GAMM</name>
<sequence>MYSPKWNIGIELSQHHIQLVAAKKHRKYWSLCECWQQKLPTEINHLVLEEQRVILLNILKQWRQKLPKNCSVSIALPSMRTLKQQVSLPNQMNLQQPELGWYLQTQIEKRFPMQAEDLSVDYRIINQQVYFNAARQSDILFWQHLLKESGYSLSAVDIAPIALRYLAKQAHLPDESWLIHYRNGEWLWSGPISQPANYNHIQDNQLTDITQIIPLLTNDLEYLKLPIYYISDHSQPDSPPQWDLLQAFHHYPIKLPRQLGDFVIAAGLALRHKDI</sequence>
<dbReference type="RefSeq" id="WP_006813993.1">
    <property type="nucleotide sequence ID" value="NZ_AP018946.1"/>
</dbReference>
<dbReference type="Pfam" id="PF11104">
    <property type="entry name" value="PilM_2"/>
    <property type="match status" value="1"/>
</dbReference>
<evidence type="ECO:0000313" key="2">
    <source>
        <dbReference type="Proteomes" id="UP000255129"/>
    </source>
</evidence>
<reference evidence="1 2" key="1">
    <citation type="submission" date="2018-06" db="EMBL/GenBank/DDBJ databases">
        <authorList>
            <consortium name="Pathogen Informatics"/>
            <person name="Doyle S."/>
        </authorList>
    </citation>
    <scope>NUCLEOTIDE SEQUENCE [LARGE SCALE GENOMIC DNA]</scope>
    <source>
        <strain evidence="1 2">NCTC12026</strain>
    </source>
</reference>
<protein>
    <submittedName>
        <fullName evidence="1">Type IV pilus assembly protein PilM</fullName>
    </submittedName>
</protein>
<gene>
    <name evidence="1" type="ORF">NCTC12026_00277</name>
</gene>
<evidence type="ECO:0000313" key="1">
    <source>
        <dbReference type="EMBL" id="SUC33950.1"/>
    </source>
</evidence>
<dbReference type="Proteomes" id="UP000255129">
    <property type="component" value="Unassembled WGS sequence"/>
</dbReference>
<dbReference type="EMBL" id="UGUA01000002">
    <property type="protein sequence ID" value="SUC33950.1"/>
    <property type="molecule type" value="Genomic_DNA"/>
</dbReference>